<name>A0ABX8ED46_9ACTN</name>
<sequence length="69" mass="7266">MGAGLLVAIGVAALVVAYLVHDWRSDRRLRRRLADGGAPPRGVAGEYDAAVHAHVNMPRADDGRSGTGF</sequence>
<evidence type="ECO:0000313" key="3">
    <source>
        <dbReference type="Proteomes" id="UP000679307"/>
    </source>
</evidence>
<reference evidence="2 3" key="1">
    <citation type="submission" date="2021-05" db="EMBL/GenBank/DDBJ databases">
        <title>Complete genome of Nocardioides aquaticus KCTC 9944T isolated from meromictic and hypersaline Ekho Lake, Antarctica.</title>
        <authorList>
            <person name="Hwang K."/>
            <person name="Kim K.M."/>
            <person name="Choe H."/>
        </authorList>
    </citation>
    <scope>NUCLEOTIDE SEQUENCE [LARGE SCALE GENOMIC DNA]</scope>
    <source>
        <strain evidence="2 3">KCTC 9944</strain>
    </source>
</reference>
<accession>A0ABX8ED46</accession>
<gene>
    <name evidence="2" type="ORF">ENKNEFLB_00534</name>
</gene>
<proteinExistence type="predicted"/>
<feature type="transmembrane region" description="Helical" evidence="1">
    <location>
        <begin position="6"/>
        <end position="23"/>
    </location>
</feature>
<dbReference type="EMBL" id="CP075371">
    <property type="protein sequence ID" value="QVT78161.1"/>
    <property type="molecule type" value="Genomic_DNA"/>
</dbReference>
<dbReference type="Proteomes" id="UP000679307">
    <property type="component" value="Chromosome"/>
</dbReference>
<keyword evidence="3" id="KW-1185">Reference proteome</keyword>
<evidence type="ECO:0000313" key="2">
    <source>
        <dbReference type="EMBL" id="QVT78161.1"/>
    </source>
</evidence>
<organism evidence="2 3">
    <name type="scientific">Nocardioides aquaticus</name>
    <dbReference type="NCBI Taxonomy" id="160826"/>
    <lineage>
        <taxon>Bacteria</taxon>
        <taxon>Bacillati</taxon>
        <taxon>Actinomycetota</taxon>
        <taxon>Actinomycetes</taxon>
        <taxon>Propionibacteriales</taxon>
        <taxon>Nocardioidaceae</taxon>
        <taxon>Nocardioides</taxon>
    </lineage>
</organism>
<keyword evidence="1" id="KW-0472">Membrane</keyword>
<keyword evidence="1" id="KW-1133">Transmembrane helix</keyword>
<keyword evidence="1" id="KW-0812">Transmembrane</keyword>
<protein>
    <submittedName>
        <fullName evidence="2">Uncharacterized protein</fullName>
    </submittedName>
</protein>
<evidence type="ECO:0000256" key="1">
    <source>
        <dbReference type="SAM" id="Phobius"/>
    </source>
</evidence>
<dbReference type="RefSeq" id="WP_214057784.1">
    <property type="nucleotide sequence ID" value="NZ_BAAAHS010000005.1"/>
</dbReference>